<accession>A0AAN6LS96</accession>
<dbReference type="AlphaFoldDB" id="A0AAN6LS96"/>
<organism evidence="1 2">
    <name type="scientific">Pseudopithomyces chartarum</name>
    <dbReference type="NCBI Taxonomy" id="1892770"/>
    <lineage>
        <taxon>Eukaryota</taxon>
        <taxon>Fungi</taxon>
        <taxon>Dikarya</taxon>
        <taxon>Ascomycota</taxon>
        <taxon>Pezizomycotina</taxon>
        <taxon>Dothideomycetes</taxon>
        <taxon>Pleosporomycetidae</taxon>
        <taxon>Pleosporales</taxon>
        <taxon>Massarineae</taxon>
        <taxon>Didymosphaeriaceae</taxon>
        <taxon>Pseudopithomyces</taxon>
    </lineage>
</organism>
<dbReference type="PROSITE" id="PS51257">
    <property type="entry name" value="PROKAR_LIPOPROTEIN"/>
    <property type="match status" value="1"/>
</dbReference>
<evidence type="ECO:0000313" key="1">
    <source>
        <dbReference type="EMBL" id="KAK3203327.1"/>
    </source>
</evidence>
<dbReference type="EMBL" id="WVTA01000011">
    <property type="protein sequence ID" value="KAK3203327.1"/>
    <property type="molecule type" value="Genomic_DNA"/>
</dbReference>
<dbReference type="Proteomes" id="UP001280581">
    <property type="component" value="Unassembled WGS sequence"/>
</dbReference>
<dbReference type="SUPFAM" id="SSF52047">
    <property type="entry name" value="RNI-like"/>
    <property type="match status" value="1"/>
</dbReference>
<comment type="caution">
    <text evidence="1">The sequence shown here is derived from an EMBL/GenBank/DDBJ whole genome shotgun (WGS) entry which is preliminary data.</text>
</comment>
<evidence type="ECO:0000313" key="2">
    <source>
        <dbReference type="Proteomes" id="UP001280581"/>
    </source>
</evidence>
<keyword evidence="2" id="KW-1185">Reference proteome</keyword>
<reference evidence="1 2" key="1">
    <citation type="submission" date="2021-02" db="EMBL/GenBank/DDBJ databases">
        <title>Genome assembly of Pseudopithomyces chartarum.</title>
        <authorList>
            <person name="Jauregui R."/>
            <person name="Singh J."/>
            <person name="Voisey C."/>
        </authorList>
    </citation>
    <scope>NUCLEOTIDE SEQUENCE [LARGE SCALE GENOMIC DNA]</scope>
    <source>
        <strain evidence="1 2">AGR01</strain>
    </source>
</reference>
<proteinExistence type="predicted"/>
<gene>
    <name evidence="1" type="ORF">GRF29_112g891793</name>
</gene>
<dbReference type="Gene3D" id="3.80.10.10">
    <property type="entry name" value="Ribonuclease Inhibitor"/>
    <property type="match status" value="1"/>
</dbReference>
<protein>
    <submittedName>
        <fullName evidence="1">Uncharacterized protein</fullName>
    </submittedName>
</protein>
<name>A0AAN6LS96_9PLEO</name>
<dbReference type="InterPro" id="IPR032675">
    <property type="entry name" value="LRR_dom_sf"/>
</dbReference>
<sequence length="477" mass="52338">MVREVHIPDFQALYLTASIEREEIVNLVASLVMACPNLERLVGFHIPFTHSFNRLSHALSTRTALKERVWVLANALVEEDENETDSSEDYYHAACDPMERFLELNSNHGNLSTLVINQESAQPAIDLTYRAIVGTIRKLPALRHLSLSGLSASSFSNLALNSLPSNLQSLRLENLPGINDKGLRRLSTSSIITSLESLVLVDLEVCDLDVLAGFLSPHMPLLKSFSLSQHIAPDLCTGFRTPVFLSSTLERIHWELRSQVDPPLPPASLLDVKSGDVFPFPNDEPVTCLATKVLAASIEEGNLPALKRIRAPHDPQGTLQALCKPLGNALLRSDLSFFTTVSRSVALGQNPGYVVVFSSETDKTRCSILTLISVNLEGYSPWISSCSDEGSTYSLKQFLSTAPGERTDSVIESPSSMSLSSHDQETWLAVGRTPVRSRLAAQARIVAARRNPYMAVKIVDPLENIRLEKTIGGSWAT</sequence>